<proteinExistence type="predicted"/>
<dbReference type="PROSITE" id="PS50025">
    <property type="entry name" value="LAM_G_DOMAIN"/>
    <property type="match status" value="2"/>
</dbReference>
<dbReference type="CDD" id="cd00110">
    <property type="entry name" value="LamG"/>
    <property type="match status" value="1"/>
</dbReference>
<organism evidence="5 6">
    <name type="scientific">Idiomarina baltica OS145</name>
    <dbReference type="NCBI Taxonomy" id="314276"/>
    <lineage>
        <taxon>Bacteria</taxon>
        <taxon>Pseudomonadati</taxon>
        <taxon>Pseudomonadota</taxon>
        <taxon>Gammaproteobacteria</taxon>
        <taxon>Alteromonadales</taxon>
        <taxon>Idiomarinaceae</taxon>
        <taxon>Idiomarina</taxon>
    </lineage>
</organism>
<dbReference type="InterPro" id="IPR013320">
    <property type="entry name" value="ConA-like_dom_sf"/>
</dbReference>
<feature type="chain" id="PRO_5045356503" evidence="3">
    <location>
        <begin position="20"/>
        <end position="1854"/>
    </location>
</feature>
<dbReference type="InterPro" id="IPR001791">
    <property type="entry name" value="Laminin_G"/>
</dbReference>
<dbReference type="CDD" id="cd06900">
    <property type="entry name" value="lectin_VcfQ"/>
    <property type="match status" value="1"/>
</dbReference>
<feature type="domain" description="Laminin G" evidence="4">
    <location>
        <begin position="278"/>
        <end position="470"/>
    </location>
</feature>
<comment type="caution">
    <text evidence="5">The sequence shown here is derived from an EMBL/GenBank/DDBJ whole genome shotgun (WGS) entry which is preliminary data.</text>
</comment>
<sequence>MSLCLLMFSLFAASAVSHAKQYELPKDIGKKNKPFEQCTAVNANSGGVSITCPGSVFTALNGSDEIRFKKTSKAELIIKGITVIKSTINNKQSIPLLLRFQTQNSVKIDASSTIKADIFADGSITSDGVIDGNLYTDKDLINNRVINGNVDAEGNIRNNGSGVINGSINVDGDLWNDGQINGTYVNAKCTDSSQSNACGNKPLNVDETCNINANEGPCTGGNNVGYQLVGDWHFDESSWTGKPGEVLNSASSSLSGTAVGQPTTSSFSPAIAGNIGTCRYGRFGGDDFVRVPQPQQLSASESVSLSMWFNINASAQRSSSERYQTLLIYGEGPTEGPNGRFEVYRRVSDGALYFEIRDSLGWIHNVSVSGQQVFDGNWHHIAATYNAQSSDINLYIDGVLKATAGVSNRSLNPLSSRANLYIGGQSFAGHGVNGSIDEVTVATGVYSSQKVNQLFNRSRPCGAVDTLKQCSDIWDQALTSGNNSLVNIRPDVPPYGQQLPRTLDPIDYLRQGSFANVGEDYQAPAPTSRVYIDGSLTIEQGARLNQNDDADNFMLIVNGDLTIERDVRINGYIYATGDIFLANAGEPLLILCFEANTSIVNGALAAAGDIYQTGCGQPAQINYQQPSVDIQGGGYCTVGTAAPLQPILKWSMNDGPWTTNTDVLDGSKNLLNGQAKQGLEWQQASASSALPVDENGMGTCGYGYFKRSAKQYIELPDDPVLDLTNEYTIALWARYSTTPDSGLMTLVSKDTNYELHVTSSGKINWWWQGQSGVHSLTSTQRFDDGEWHYVVARFKSGKQTLTVDNELIIDASINDKPTTNNSSLRLGADKEGDGNRFFDGAIDEFQMFDSYLSGNDIKRLMDQRSVCQASGNQCYSLNMAGQVFGNDWLSYSKDENYSPKLVEAHNEQYLELTDNQNNRATAVTLQKAFPGKGHRIEIEFKLYAWGSQSPGFTGADGIALVLSDASRISNGNPRAGSYGGSLGYAQRNGGVPGFQAGWLGIGFDEYGNFSQSNEGRVGGFDRLVPNRVGVRGADSTNYKFLDASNELEPAIDSPANQNPNSVFNPKPGHTYKVLIDGTGDNPSIEVLRKLDENGANNNFVSILKLDNIQDQPQMPEQVYLSFTGSTGGETNYHWIKDLSVCSIPGSPNEQDVHHYQLAFNQNAVLCNGAEVAVKACANADCSETFNRPASIELGTDNGNFSPSSLSWQATSSQLLTQLNPTQAGVANLSVTNQSSPQPANPTVCLVDGVVDDCQIAISNAGFVFYDAGLQSTQIPRQTAGIQSEGVTIRAVETNTNTLQCQALTNNLTQVEMQLECVDPNQCRSESEYLVSGQVGSELTAANATDLIAGNYQNVAVEFNDSRANLAMRYDDVGAVKLSAKATLSNGVTLRGDSNTFVWQPHHINMQSSQLDTDLSSSTEILAKAGDPFKVVLTARNAQDQITPNFGLEQVAERLIIQETATAAPPVANNDGSLENGVQFSRSALGTFTNGQVTYSEVGNANITAQVAQQNGGGYLSQWQDTSDLLETPFVVGRFIPHHFTLEAGTGFANTCGAQPSYYIGEPQSLLPIQLVARNASGNITRNYASDLAKAFLEFAAFNVNGQSFNLRVTPNAQESSLVGPIDWDDSAGNWGYGLLNNAQATFLRSDAEEGPYENYTLGIRINDGEGDHYYSQLENTGLSAPADDDYVDADYAAFDSARLVFARMVLNNVASAISDPLLIQGHVEFWNGNEYQLDENNNCYTVANNAFSEERYVVEEGAETPGVDLELGPIADTADNSVTLSGGRIQSVERGDDESLRWLPADENLQFEFDLEVPPHLQYDWTGDGVYDENPTALGIFGIYSGSDRQIYWQEVGL</sequence>
<protein>
    <submittedName>
        <fullName evidence="5">Type II secretory pathway component</fullName>
    </submittedName>
</protein>
<dbReference type="Proteomes" id="UP000016543">
    <property type="component" value="Unassembled WGS sequence"/>
</dbReference>
<dbReference type="SMART" id="SM00560">
    <property type="entry name" value="LamGL"/>
    <property type="match status" value="2"/>
</dbReference>
<evidence type="ECO:0000313" key="6">
    <source>
        <dbReference type="Proteomes" id="UP000016543"/>
    </source>
</evidence>
<evidence type="ECO:0000313" key="5">
    <source>
        <dbReference type="EMBL" id="EAQ31343.1"/>
    </source>
</evidence>
<dbReference type="SUPFAM" id="SSF49899">
    <property type="entry name" value="Concanavalin A-like lectins/glucanases"/>
    <property type="match status" value="3"/>
</dbReference>
<evidence type="ECO:0000256" key="3">
    <source>
        <dbReference type="SAM" id="SignalP"/>
    </source>
</evidence>
<evidence type="ECO:0000256" key="1">
    <source>
        <dbReference type="ARBA" id="ARBA00022729"/>
    </source>
</evidence>
<dbReference type="Pfam" id="PF13385">
    <property type="entry name" value="Laminin_G_3"/>
    <property type="match status" value="2"/>
</dbReference>
<accession>A0ABM9WK71</accession>
<dbReference type="PANTHER" id="PTHR42535:SF2">
    <property type="entry name" value="CHROMOSOME UNDETERMINED SCAFFOLD_146, WHOLE GENOME SHOTGUN SEQUENCE"/>
    <property type="match status" value="1"/>
</dbReference>
<evidence type="ECO:0000259" key="4">
    <source>
        <dbReference type="PROSITE" id="PS50025"/>
    </source>
</evidence>
<keyword evidence="1 3" id="KW-0732">Signal</keyword>
<dbReference type="Gene3D" id="2.60.120.200">
    <property type="match status" value="3"/>
</dbReference>
<dbReference type="PANTHER" id="PTHR42535">
    <property type="entry name" value="OOKINETE PROTEIN, PUTATIVE-RELATED"/>
    <property type="match status" value="1"/>
</dbReference>
<feature type="domain" description="Laminin G" evidence="4">
    <location>
        <begin position="702"/>
        <end position="874"/>
    </location>
</feature>
<feature type="signal peptide" evidence="3">
    <location>
        <begin position="1"/>
        <end position="19"/>
    </location>
</feature>
<keyword evidence="6" id="KW-1185">Reference proteome</keyword>
<name>A0ABM9WK71_9GAMM</name>
<dbReference type="EMBL" id="AAMX01000018">
    <property type="protein sequence ID" value="EAQ31343.1"/>
    <property type="molecule type" value="Genomic_DNA"/>
</dbReference>
<gene>
    <name evidence="5" type="ORF">OS145_05510</name>
</gene>
<dbReference type="InterPro" id="IPR046524">
    <property type="entry name" value="DUF6701"/>
</dbReference>
<dbReference type="InterPro" id="IPR006558">
    <property type="entry name" value="LamG-like"/>
</dbReference>
<evidence type="ECO:0000256" key="2">
    <source>
        <dbReference type="ARBA" id="ARBA00023157"/>
    </source>
</evidence>
<dbReference type="InterPro" id="IPR035665">
    <property type="entry name" value="VcfQ_lectin"/>
</dbReference>
<dbReference type="Pfam" id="PF20419">
    <property type="entry name" value="DUF6701"/>
    <property type="match status" value="1"/>
</dbReference>
<reference evidence="5 6" key="1">
    <citation type="submission" date="2006-01" db="EMBL/GenBank/DDBJ databases">
        <authorList>
            <person name="Brettar I."/>
            <person name="Hofle M."/>
            <person name="Ferriera S."/>
            <person name="Johnson J."/>
            <person name="Kravitz S."/>
            <person name="Halpern A."/>
            <person name="Remington K."/>
            <person name="Beeson K."/>
            <person name="Tran B."/>
            <person name="Rogers Y.-H."/>
            <person name="Friedman R."/>
            <person name="Venter J.C."/>
        </authorList>
    </citation>
    <scope>NUCLEOTIDE SEQUENCE [LARGE SCALE GENOMIC DNA]</scope>
    <source>
        <strain evidence="5 6">OS145</strain>
    </source>
</reference>
<keyword evidence="2" id="KW-1015">Disulfide bond</keyword>